<protein>
    <submittedName>
        <fullName evidence="3">DUF389 domain-containing protein</fullName>
    </submittedName>
</protein>
<name>A0A4R8WEM9_9MICO</name>
<organism evidence="3 4">
    <name type="scientific">Cryobacterium adonitolivorans</name>
    <dbReference type="NCBI Taxonomy" id="1259189"/>
    <lineage>
        <taxon>Bacteria</taxon>
        <taxon>Bacillati</taxon>
        <taxon>Actinomycetota</taxon>
        <taxon>Actinomycetes</taxon>
        <taxon>Micrococcales</taxon>
        <taxon>Microbacteriaceae</taxon>
        <taxon>Cryobacterium</taxon>
    </lineage>
</organism>
<sequence length="105" mass="10753">MRDSVFFDGPASGARYSRFWMLLVLGDRTNLIRSLVLVLVLGGAAAAVVIGVEVGLLVQTDVISDTLPGVAIVISLVPPLTVAGAEKPAGSWDPAGFSKCGDGGI</sequence>
<reference evidence="3 4" key="1">
    <citation type="submission" date="2019-03" db="EMBL/GenBank/DDBJ databases">
        <title>Genomics of glacier-inhabiting Cryobacterium strains.</title>
        <authorList>
            <person name="Liu Q."/>
            <person name="Xin Y.-H."/>
        </authorList>
    </citation>
    <scope>NUCLEOTIDE SEQUENCE [LARGE SCALE GENOMIC DNA]</scope>
    <source>
        <strain evidence="3 4">RHLS22-1</strain>
    </source>
</reference>
<accession>A0A4R8WEM9</accession>
<keyword evidence="2" id="KW-1133">Transmembrane helix</keyword>
<keyword evidence="2" id="KW-0472">Membrane</keyword>
<keyword evidence="4" id="KW-1185">Reference proteome</keyword>
<dbReference type="EMBL" id="SOFL01000009">
    <property type="protein sequence ID" value="TFC05188.1"/>
    <property type="molecule type" value="Genomic_DNA"/>
</dbReference>
<comment type="caution">
    <text evidence="3">The sequence shown here is derived from an EMBL/GenBank/DDBJ whole genome shotgun (WGS) entry which is preliminary data.</text>
</comment>
<evidence type="ECO:0000313" key="4">
    <source>
        <dbReference type="Proteomes" id="UP000297907"/>
    </source>
</evidence>
<keyword evidence="2" id="KW-0812">Transmembrane</keyword>
<feature type="region of interest" description="Disordered" evidence="1">
    <location>
        <begin position="86"/>
        <end position="105"/>
    </location>
</feature>
<dbReference type="Proteomes" id="UP000297907">
    <property type="component" value="Unassembled WGS sequence"/>
</dbReference>
<evidence type="ECO:0000313" key="3">
    <source>
        <dbReference type="EMBL" id="TFC05188.1"/>
    </source>
</evidence>
<feature type="transmembrane region" description="Helical" evidence="2">
    <location>
        <begin position="31"/>
        <end position="58"/>
    </location>
</feature>
<proteinExistence type="predicted"/>
<gene>
    <name evidence="3" type="ORF">E3O42_03860</name>
</gene>
<evidence type="ECO:0000256" key="1">
    <source>
        <dbReference type="SAM" id="MobiDB-lite"/>
    </source>
</evidence>
<dbReference type="OrthoDB" id="9790659at2"/>
<evidence type="ECO:0000256" key="2">
    <source>
        <dbReference type="SAM" id="Phobius"/>
    </source>
</evidence>
<dbReference type="AlphaFoldDB" id="A0A4R8WEM9"/>